<keyword evidence="1" id="KW-0131">Cell cycle</keyword>
<dbReference type="Proteomes" id="UP000324965">
    <property type="component" value="Unassembled WGS sequence"/>
</dbReference>
<comment type="caution">
    <text evidence="1">The sequence shown here is derived from an EMBL/GenBank/DDBJ whole genome shotgun (WGS) entry which is preliminary data.</text>
</comment>
<feature type="non-terminal residue" evidence="1">
    <location>
        <position position="1"/>
    </location>
</feature>
<keyword evidence="2" id="KW-1185">Reference proteome</keyword>
<dbReference type="EMBL" id="VDFC01000047">
    <property type="protein sequence ID" value="KAA0930491.1"/>
    <property type="molecule type" value="Genomic_DNA"/>
</dbReference>
<accession>A0A5B0AN50</accession>
<organism evidence="1 2">
    <name type="scientific">Streptomyces apricus</name>
    <dbReference type="NCBI Taxonomy" id="1828112"/>
    <lineage>
        <taxon>Bacteria</taxon>
        <taxon>Bacillati</taxon>
        <taxon>Actinomycetota</taxon>
        <taxon>Actinomycetes</taxon>
        <taxon>Kitasatosporales</taxon>
        <taxon>Streptomycetaceae</taxon>
        <taxon>Streptomyces</taxon>
    </lineage>
</organism>
<sequence>VTGRIPRTATLRPTVVPLEWARMGDPPARRPVRELGNGPTDLALLASALERAARSVAAAEVPSLL</sequence>
<evidence type="ECO:0000313" key="2">
    <source>
        <dbReference type="Proteomes" id="UP000324965"/>
    </source>
</evidence>
<dbReference type="GO" id="GO:0051301">
    <property type="term" value="P:cell division"/>
    <property type="evidence" value="ECO:0007669"/>
    <property type="project" value="UniProtKB-KW"/>
</dbReference>
<name>A0A5B0AN50_9ACTN</name>
<protein>
    <submittedName>
        <fullName evidence="1">Cell division protein FtsK</fullName>
    </submittedName>
</protein>
<proteinExistence type="predicted"/>
<evidence type="ECO:0000313" key="1">
    <source>
        <dbReference type="EMBL" id="KAA0930491.1"/>
    </source>
</evidence>
<keyword evidence="1" id="KW-0132">Cell division</keyword>
<gene>
    <name evidence="1" type="ORF">FGF04_28405</name>
</gene>
<reference evidence="1 2" key="1">
    <citation type="submission" date="2019-05" db="EMBL/GenBank/DDBJ databases">
        <authorList>
            <person name="Hariharan J."/>
            <person name="Choudoir M.J."/>
            <person name="Diebold P."/>
            <person name="Panke-Buisse K."/>
            <person name="Buckley D.H."/>
        </authorList>
    </citation>
    <scope>NUCLEOTIDE SEQUENCE [LARGE SCALE GENOMIC DNA]</scope>
    <source>
        <strain evidence="1 2">SUN51</strain>
    </source>
</reference>
<dbReference type="AlphaFoldDB" id="A0A5B0AN50"/>